<dbReference type="InterPro" id="IPR014331">
    <property type="entry name" value="RNA_pol_sigma70_ECF_RHOBA"/>
</dbReference>
<dbReference type="PANTHER" id="PTHR43133">
    <property type="entry name" value="RNA POLYMERASE ECF-TYPE SIGMA FACTO"/>
    <property type="match status" value="1"/>
</dbReference>
<dbReference type="NCBIfam" id="TIGR02989">
    <property type="entry name" value="Sig-70_gvs1"/>
    <property type="match status" value="1"/>
</dbReference>
<dbReference type="InterPro" id="IPR014284">
    <property type="entry name" value="RNA_pol_sigma-70_dom"/>
</dbReference>
<dbReference type="InterPro" id="IPR036388">
    <property type="entry name" value="WH-like_DNA-bd_sf"/>
</dbReference>
<evidence type="ECO:0000256" key="3">
    <source>
        <dbReference type="ARBA" id="ARBA00023082"/>
    </source>
</evidence>
<evidence type="ECO:0000313" key="7">
    <source>
        <dbReference type="EMBL" id="EDM29577.1"/>
    </source>
</evidence>
<dbReference type="STRING" id="313628.LNTAR_17543"/>
<dbReference type="InterPro" id="IPR025246">
    <property type="entry name" value="IS30-like_HTH"/>
</dbReference>
<dbReference type="Gene3D" id="1.10.1740.10">
    <property type="match status" value="1"/>
</dbReference>
<dbReference type="eggNOG" id="COG1595">
    <property type="taxonomic scope" value="Bacteria"/>
</dbReference>
<evidence type="ECO:0000313" key="8">
    <source>
        <dbReference type="Proteomes" id="UP000004947"/>
    </source>
</evidence>
<proteinExistence type="inferred from homology"/>
<evidence type="ECO:0000256" key="1">
    <source>
        <dbReference type="ARBA" id="ARBA00010641"/>
    </source>
</evidence>
<dbReference type="InterPro" id="IPR013325">
    <property type="entry name" value="RNA_pol_sigma_r2"/>
</dbReference>
<sequence length="168" mass="19665">MTFEQMLTEAQPRLYAYLLKRIRKPDVVKDLLQEVNIVIWMKKNNFIAGSNFNSWTYTIAHYQLLKYLQKNKKSPLVFDNELIQSFNDESYADKDFIMARKEALDKCMKHLSDESRLIINVRYSKTKSVNEIAAEQNKSPNAISKVLHRSRLFLLKCISQNIAEGKSI</sequence>
<accession>A6DFJ7</accession>
<dbReference type="Pfam" id="PF04542">
    <property type="entry name" value="Sigma70_r2"/>
    <property type="match status" value="1"/>
</dbReference>
<dbReference type="InterPro" id="IPR013324">
    <property type="entry name" value="RNA_pol_sigma_r3/r4-like"/>
</dbReference>
<dbReference type="GO" id="GO:0016987">
    <property type="term" value="F:sigma factor activity"/>
    <property type="evidence" value="ECO:0007669"/>
    <property type="project" value="UniProtKB-KW"/>
</dbReference>
<organism evidence="7 8">
    <name type="scientific">Lentisphaera araneosa HTCC2155</name>
    <dbReference type="NCBI Taxonomy" id="313628"/>
    <lineage>
        <taxon>Bacteria</taxon>
        <taxon>Pseudomonadati</taxon>
        <taxon>Lentisphaerota</taxon>
        <taxon>Lentisphaeria</taxon>
        <taxon>Lentisphaerales</taxon>
        <taxon>Lentisphaeraceae</taxon>
        <taxon>Lentisphaera</taxon>
    </lineage>
</organism>
<evidence type="ECO:0000259" key="6">
    <source>
        <dbReference type="Pfam" id="PF13936"/>
    </source>
</evidence>
<dbReference type="EMBL" id="ABCK01000001">
    <property type="protein sequence ID" value="EDM29577.1"/>
    <property type="molecule type" value="Genomic_DNA"/>
</dbReference>
<dbReference type="SUPFAM" id="SSF88946">
    <property type="entry name" value="Sigma2 domain of RNA polymerase sigma factors"/>
    <property type="match status" value="1"/>
</dbReference>
<dbReference type="Pfam" id="PF13936">
    <property type="entry name" value="HTH_38"/>
    <property type="match status" value="1"/>
</dbReference>
<protein>
    <submittedName>
        <fullName evidence="7">Probable ECF-like sigma factor SigE</fullName>
    </submittedName>
</protein>
<feature type="domain" description="RNA polymerase sigma-70 region 2" evidence="5">
    <location>
        <begin position="9"/>
        <end position="73"/>
    </location>
</feature>
<evidence type="ECO:0000259" key="5">
    <source>
        <dbReference type="Pfam" id="PF04542"/>
    </source>
</evidence>
<dbReference type="PANTHER" id="PTHR43133:SF51">
    <property type="entry name" value="RNA POLYMERASE SIGMA FACTOR"/>
    <property type="match status" value="1"/>
</dbReference>
<dbReference type="Gene3D" id="1.10.10.10">
    <property type="entry name" value="Winged helix-like DNA-binding domain superfamily/Winged helix DNA-binding domain"/>
    <property type="match status" value="1"/>
</dbReference>
<dbReference type="OrthoDB" id="9780326at2"/>
<dbReference type="RefSeq" id="WP_007276699.1">
    <property type="nucleotide sequence ID" value="NZ_ABCK01000001.1"/>
</dbReference>
<dbReference type="SUPFAM" id="SSF88659">
    <property type="entry name" value="Sigma3 and sigma4 domains of RNA polymerase sigma factors"/>
    <property type="match status" value="1"/>
</dbReference>
<reference evidence="7 8" key="1">
    <citation type="journal article" date="2010" name="J. Bacteriol.">
        <title>Genome sequence of Lentisphaera araneosa HTCC2155T, the type species of the order Lentisphaerales in the phylum Lentisphaerae.</title>
        <authorList>
            <person name="Thrash J.C."/>
            <person name="Cho J.C."/>
            <person name="Vergin K.L."/>
            <person name="Morris R.M."/>
            <person name="Giovannoni S.J."/>
        </authorList>
    </citation>
    <scope>NUCLEOTIDE SEQUENCE [LARGE SCALE GENOMIC DNA]</scope>
    <source>
        <strain evidence="7 8">HTCC2155</strain>
    </source>
</reference>
<keyword evidence="8" id="KW-1185">Reference proteome</keyword>
<dbReference type="Proteomes" id="UP000004947">
    <property type="component" value="Unassembled WGS sequence"/>
</dbReference>
<gene>
    <name evidence="7" type="ORF">LNTAR_17543</name>
</gene>
<keyword evidence="3" id="KW-0731">Sigma factor</keyword>
<dbReference type="InterPro" id="IPR007627">
    <property type="entry name" value="RNA_pol_sigma70_r2"/>
</dbReference>
<feature type="domain" description="Transposase IS30-like HTH" evidence="6">
    <location>
        <begin position="109"/>
        <end position="149"/>
    </location>
</feature>
<dbReference type="NCBIfam" id="TIGR02937">
    <property type="entry name" value="sigma70-ECF"/>
    <property type="match status" value="1"/>
</dbReference>
<evidence type="ECO:0000256" key="4">
    <source>
        <dbReference type="ARBA" id="ARBA00023163"/>
    </source>
</evidence>
<comment type="similarity">
    <text evidence="1">Belongs to the sigma-70 factor family. ECF subfamily.</text>
</comment>
<evidence type="ECO:0000256" key="2">
    <source>
        <dbReference type="ARBA" id="ARBA00023015"/>
    </source>
</evidence>
<dbReference type="AlphaFoldDB" id="A6DFJ7"/>
<keyword evidence="4" id="KW-0804">Transcription</keyword>
<keyword evidence="2" id="KW-0805">Transcription regulation</keyword>
<dbReference type="InterPro" id="IPR039425">
    <property type="entry name" value="RNA_pol_sigma-70-like"/>
</dbReference>
<comment type="caution">
    <text evidence="7">The sequence shown here is derived from an EMBL/GenBank/DDBJ whole genome shotgun (WGS) entry which is preliminary data.</text>
</comment>
<dbReference type="GO" id="GO:0006352">
    <property type="term" value="P:DNA-templated transcription initiation"/>
    <property type="evidence" value="ECO:0007669"/>
    <property type="project" value="InterPro"/>
</dbReference>
<name>A6DFJ7_9BACT</name>